<dbReference type="EMBL" id="VDMD01000036">
    <property type="protein sequence ID" value="TRM58349.1"/>
    <property type="molecule type" value="Genomic_DNA"/>
</dbReference>
<feature type="region of interest" description="Disordered" evidence="1">
    <location>
        <begin position="244"/>
        <end position="294"/>
    </location>
</feature>
<feature type="compositionally biased region" description="Low complexity" evidence="1">
    <location>
        <begin position="270"/>
        <end position="294"/>
    </location>
</feature>
<accession>A0A550C0M0</accession>
<keyword evidence="3" id="KW-1185">Reference proteome</keyword>
<dbReference type="AlphaFoldDB" id="A0A550C0M0"/>
<feature type="compositionally biased region" description="Acidic residues" evidence="1">
    <location>
        <begin position="421"/>
        <end position="430"/>
    </location>
</feature>
<feature type="compositionally biased region" description="Acidic residues" evidence="1">
    <location>
        <begin position="602"/>
        <end position="619"/>
    </location>
</feature>
<feature type="compositionally biased region" description="Low complexity" evidence="1">
    <location>
        <begin position="306"/>
        <end position="319"/>
    </location>
</feature>
<feature type="compositionally biased region" description="Low complexity" evidence="1">
    <location>
        <begin position="446"/>
        <end position="456"/>
    </location>
</feature>
<evidence type="ECO:0000313" key="2">
    <source>
        <dbReference type="EMBL" id="TRM58349.1"/>
    </source>
</evidence>
<proteinExistence type="predicted"/>
<dbReference type="OrthoDB" id="10685229at2759"/>
<feature type="compositionally biased region" description="Low complexity" evidence="1">
    <location>
        <begin position="328"/>
        <end position="343"/>
    </location>
</feature>
<dbReference type="Proteomes" id="UP000320762">
    <property type="component" value="Unassembled WGS sequence"/>
</dbReference>
<evidence type="ECO:0000256" key="1">
    <source>
        <dbReference type="SAM" id="MobiDB-lite"/>
    </source>
</evidence>
<name>A0A550C0M0_9AGAR</name>
<feature type="region of interest" description="Disordered" evidence="1">
    <location>
        <begin position="576"/>
        <end position="638"/>
    </location>
</feature>
<gene>
    <name evidence="2" type="ORF">BD626DRAFT_573569</name>
</gene>
<feature type="region of interest" description="Disordered" evidence="1">
    <location>
        <begin position="306"/>
        <end position="503"/>
    </location>
</feature>
<organism evidence="2 3">
    <name type="scientific">Schizophyllum amplum</name>
    <dbReference type="NCBI Taxonomy" id="97359"/>
    <lineage>
        <taxon>Eukaryota</taxon>
        <taxon>Fungi</taxon>
        <taxon>Dikarya</taxon>
        <taxon>Basidiomycota</taxon>
        <taxon>Agaricomycotina</taxon>
        <taxon>Agaricomycetes</taxon>
        <taxon>Agaricomycetidae</taxon>
        <taxon>Agaricales</taxon>
        <taxon>Schizophyllaceae</taxon>
        <taxon>Schizophyllum</taxon>
    </lineage>
</organism>
<evidence type="ECO:0000313" key="3">
    <source>
        <dbReference type="Proteomes" id="UP000320762"/>
    </source>
</evidence>
<reference evidence="2 3" key="1">
    <citation type="journal article" date="2019" name="New Phytol.">
        <title>Comparative genomics reveals unique wood-decay strategies and fruiting body development in the Schizophyllaceae.</title>
        <authorList>
            <person name="Almasi E."/>
            <person name="Sahu N."/>
            <person name="Krizsan K."/>
            <person name="Balint B."/>
            <person name="Kovacs G.M."/>
            <person name="Kiss B."/>
            <person name="Cseklye J."/>
            <person name="Drula E."/>
            <person name="Henrissat B."/>
            <person name="Nagy I."/>
            <person name="Chovatia M."/>
            <person name="Adam C."/>
            <person name="LaButti K."/>
            <person name="Lipzen A."/>
            <person name="Riley R."/>
            <person name="Grigoriev I.V."/>
            <person name="Nagy L.G."/>
        </authorList>
    </citation>
    <scope>NUCLEOTIDE SEQUENCE [LARGE SCALE GENOMIC DNA]</scope>
    <source>
        <strain evidence="2 3">NL-1724</strain>
    </source>
</reference>
<feature type="region of interest" description="Disordered" evidence="1">
    <location>
        <begin position="63"/>
        <end position="94"/>
    </location>
</feature>
<feature type="compositionally biased region" description="Acidic residues" evidence="1">
    <location>
        <begin position="579"/>
        <end position="590"/>
    </location>
</feature>
<protein>
    <submittedName>
        <fullName evidence="2">Uncharacterized protein</fullName>
    </submittedName>
</protein>
<comment type="caution">
    <text evidence="2">The sequence shown here is derived from an EMBL/GenBank/DDBJ whole genome shotgun (WGS) entry which is preliminary data.</text>
</comment>
<sequence length="638" mass="67068">MFSFGRSRQTFVFLDVSGGETLAPITADALDFAQQHGASIVEEPSDADAASRTVVVSTIADQGAGRAHDDAVENVPSSSAQPPPRPSSGLSVPLEHGPPKNNAYLVSFGYVSLTQDYPAEAFIRSLRDRLRVFIWDPSVPFNKNYLQLDSAGWRGFTLDNAVPFYVPMSRIIPSIMTQRAPVGDGAIGPRPIVCGDLVVNLMTDLSPLDLAYTTMGTTVTLEIGKKYSFSDLYPYEPTDLPTVASPAVLPSPPSSPTLATGAEAADDTAGESPAGESPAVSSSSPSSSALSAGATAARNATVDLPAVLPSSPSSPALQAGVLAPPSSPTSSTPSQPGTAAPSSQTLVETEWSDEDYDSDGSTSDGESPAPRYNWKAGQRLRQPDGTWGPIIRGLVRRSPVYTEESSSPECEDVGHGAGDLPDLESSDDEEFPVHPVPLLATRRSVGDVSSSSSDSDMPIVIDNAPSTSSTSVGEHDMPVPVIYVTSDSDSDGDTNANAPVPVPESDDIEFLRVVYYVSSDSEDNDDQVQALPVAGPSHVLLPAPPLPLSWPDVPFAFGQREGRAPVAPARVNARPEYLSSDEEAWDEEEVALMVDDSHGLGSEDEAGADIEEDDNDDQGDGMTSLEYASSDSEGDVVL</sequence>